<gene>
    <name evidence="3" type="ORF">UX92_C0016G0021</name>
</gene>
<reference evidence="3 4" key="1">
    <citation type="journal article" date="2015" name="Nature">
        <title>rRNA introns, odd ribosomes, and small enigmatic genomes across a large radiation of phyla.</title>
        <authorList>
            <person name="Brown C.T."/>
            <person name="Hug L.A."/>
            <person name="Thomas B.C."/>
            <person name="Sharon I."/>
            <person name="Castelle C.J."/>
            <person name="Singh A."/>
            <person name="Wilkins M.J."/>
            <person name="Williams K.H."/>
            <person name="Banfield J.F."/>
        </authorList>
    </citation>
    <scope>NUCLEOTIDE SEQUENCE [LARGE SCALE GENOMIC DNA]</scope>
</reference>
<evidence type="ECO:0000313" key="4">
    <source>
        <dbReference type="Proteomes" id="UP000034565"/>
    </source>
</evidence>
<dbReference type="GO" id="GO:0003676">
    <property type="term" value="F:nucleic acid binding"/>
    <property type="evidence" value="ECO:0007669"/>
    <property type="project" value="InterPro"/>
</dbReference>
<feature type="domain" description="DDH" evidence="1">
    <location>
        <begin position="22"/>
        <end position="168"/>
    </location>
</feature>
<dbReference type="PANTHER" id="PTHR47618:SF1">
    <property type="entry name" value="BIFUNCTIONAL OLIGORIBONUCLEASE AND PAP PHOSPHATASE NRNA"/>
    <property type="match status" value="1"/>
</dbReference>
<dbReference type="Gene3D" id="3.90.1640.10">
    <property type="entry name" value="inorganic pyrophosphatase (n-terminal core)"/>
    <property type="match status" value="1"/>
</dbReference>
<name>A0A0G1SHU4_9BACT</name>
<dbReference type="InterPro" id="IPR051319">
    <property type="entry name" value="Oligoribo/pAp-PDE_c-di-AMP_PDE"/>
</dbReference>
<dbReference type="Pfam" id="PF01368">
    <property type="entry name" value="DHH"/>
    <property type="match status" value="1"/>
</dbReference>
<dbReference type="SUPFAM" id="SSF64182">
    <property type="entry name" value="DHH phosphoesterases"/>
    <property type="match status" value="1"/>
</dbReference>
<dbReference type="InterPro" id="IPR003156">
    <property type="entry name" value="DHHA1_dom"/>
</dbReference>
<proteinExistence type="predicted"/>
<dbReference type="InterPro" id="IPR001667">
    <property type="entry name" value="DDH_dom"/>
</dbReference>
<dbReference type="Pfam" id="PF02272">
    <property type="entry name" value="DHHA1"/>
    <property type="match status" value="1"/>
</dbReference>
<organism evidence="3 4">
    <name type="scientific">Candidatus Amesbacteria bacterium GW2011_GWA1_47_20</name>
    <dbReference type="NCBI Taxonomy" id="1618354"/>
    <lineage>
        <taxon>Bacteria</taxon>
        <taxon>Candidatus Amesiibacteriota</taxon>
    </lineage>
</organism>
<sequence length="344" mass="38088">MSDKIKQLAPQIWSEIQKANHILLCCHVRPDLDSVGSNLAMKLTLDSLGKQSTLISGDDPPLDSVKFLKSFEEIESRSFPQTELQDYDLFISIDISAPSQITRQTELRFPIGIKTINIDHHKTNISFGDINLVENKMISSSEMAYQLIYQNNPELINSDIATCLFVGIWGDSGGFKFEGTTSETFATASDLVKRGAESWQSVSKLTQIGFKNILVFGKTLSLAQNYFNGGVVITKIPLSYFLEQDITGEKVSDTKNTVAFFLSQCTEAVITAVIYEYEPRRINISLRSNNPNKFLDVTKIATAFAVGGGHARAAGAKIENSTVDEAEKEILKTIQKIYPDLGQP</sequence>
<dbReference type="PANTHER" id="PTHR47618">
    <property type="entry name" value="BIFUNCTIONAL OLIGORIBONUCLEASE AND PAP PHOSPHATASE NRNA"/>
    <property type="match status" value="1"/>
</dbReference>
<evidence type="ECO:0000259" key="1">
    <source>
        <dbReference type="Pfam" id="PF01368"/>
    </source>
</evidence>
<protein>
    <submittedName>
        <fullName evidence="3">Phosphoesterase RecJ domain protein</fullName>
    </submittedName>
</protein>
<evidence type="ECO:0000313" key="3">
    <source>
        <dbReference type="EMBL" id="KKU68996.1"/>
    </source>
</evidence>
<evidence type="ECO:0000259" key="2">
    <source>
        <dbReference type="Pfam" id="PF02272"/>
    </source>
</evidence>
<dbReference type="EMBL" id="LCOA01000016">
    <property type="protein sequence ID" value="KKU68996.1"/>
    <property type="molecule type" value="Genomic_DNA"/>
</dbReference>
<dbReference type="AlphaFoldDB" id="A0A0G1SHU4"/>
<dbReference type="Gene3D" id="3.10.310.30">
    <property type="match status" value="1"/>
</dbReference>
<feature type="domain" description="DHHA1" evidence="2">
    <location>
        <begin position="255"/>
        <end position="336"/>
    </location>
</feature>
<comment type="caution">
    <text evidence="3">The sequence shown here is derived from an EMBL/GenBank/DDBJ whole genome shotgun (WGS) entry which is preliminary data.</text>
</comment>
<dbReference type="InterPro" id="IPR038763">
    <property type="entry name" value="DHH_sf"/>
</dbReference>
<accession>A0A0G1SHU4</accession>
<dbReference type="Proteomes" id="UP000034565">
    <property type="component" value="Unassembled WGS sequence"/>
</dbReference>